<dbReference type="GO" id="GO:0006508">
    <property type="term" value="P:proteolysis"/>
    <property type="evidence" value="ECO:0007669"/>
    <property type="project" value="UniProtKB-KW"/>
</dbReference>
<evidence type="ECO:0000313" key="2">
    <source>
        <dbReference type="Proteomes" id="UP001184614"/>
    </source>
</evidence>
<keyword evidence="1" id="KW-0645">Protease</keyword>
<protein>
    <submittedName>
        <fullName evidence="1">ATP-dependent serine protease</fullName>
    </submittedName>
</protein>
<keyword evidence="1" id="KW-0378">Hydrolase</keyword>
<accession>A0ABU1M5A7</accession>
<name>A0ABU1M5A7_9HYPH</name>
<evidence type="ECO:0000313" key="1">
    <source>
        <dbReference type="EMBL" id="MDR6431245.1"/>
    </source>
</evidence>
<dbReference type="Proteomes" id="UP001184614">
    <property type="component" value="Unassembled WGS sequence"/>
</dbReference>
<organism evidence="1 2">
    <name type="scientific">Brucella pseudogrignonensis</name>
    <dbReference type="NCBI Taxonomy" id="419475"/>
    <lineage>
        <taxon>Bacteria</taxon>
        <taxon>Pseudomonadati</taxon>
        <taxon>Pseudomonadota</taxon>
        <taxon>Alphaproteobacteria</taxon>
        <taxon>Hyphomicrobiales</taxon>
        <taxon>Brucellaceae</taxon>
        <taxon>Brucella/Ochrobactrum group</taxon>
        <taxon>Brucella</taxon>
    </lineage>
</organism>
<reference evidence="1 2" key="1">
    <citation type="submission" date="2023-07" db="EMBL/GenBank/DDBJ databases">
        <title>Sorghum-associated microbial communities from plants grown in Nebraska, USA.</title>
        <authorList>
            <person name="Schachtman D."/>
        </authorList>
    </citation>
    <scope>NUCLEOTIDE SEQUENCE [LARGE SCALE GENOMIC DNA]</scope>
    <source>
        <strain evidence="1 2">DS1730</strain>
    </source>
</reference>
<keyword evidence="2" id="KW-1185">Reference proteome</keyword>
<gene>
    <name evidence="1" type="ORF">J2782_000950</name>
</gene>
<sequence length="100" mass="11240">MAKREVLFFCSYCGDDDPACTDQAPCADCLAMCNVYEVEFEGAVYKRELAPRRESATEWQQKLTRLLMPLSGKRPLSRSRFNALAKLAGATFLLGRRNNG</sequence>
<dbReference type="EMBL" id="JAVDQT010000001">
    <property type="protein sequence ID" value="MDR6431245.1"/>
    <property type="molecule type" value="Genomic_DNA"/>
</dbReference>
<dbReference type="GO" id="GO:0008233">
    <property type="term" value="F:peptidase activity"/>
    <property type="evidence" value="ECO:0007669"/>
    <property type="project" value="UniProtKB-KW"/>
</dbReference>
<comment type="caution">
    <text evidence="1">The sequence shown here is derived from an EMBL/GenBank/DDBJ whole genome shotgun (WGS) entry which is preliminary data.</text>
</comment>
<proteinExistence type="predicted"/>